<dbReference type="InterPro" id="IPR045851">
    <property type="entry name" value="AMP-bd_C_sf"/>
</dbReference>
<dbReference type="InterPro" id="IPR025110">
    <property type="entry name" value="AMP-bd_C"/>
</dbReference>
<dbReference type="Pfam" id="PF13193">
    <property type="entry name" value="AMP-binding_C"/>
    <property type="match status" value="1"/>
</dbReference>
<name>A0A127K4N5_9RHOO</name>
<dbReference type="SUPFAM" id="SSF56801">
    <property type="entry name" value="Acetyl-CoA synthetase-like"/>
    <property type="match status" value="1"/>
</dbReference>
<dbReference type="PANTHER" id="PTHR24096:SF393">
    <property type="entry name" value="LIGASE, PUTATIVE-RELATED"/>
    <property type="match status" value="1"/>
</dbReference>
<evidence type="ECO:0000259" key="1">
    <source>
        <dbReference type="Pfam" id="PF00501"/>
    </source>
</evidence>
<feature type="domain" description="AMP-binding enzyme C-terminal" evidence="2">
    <location>
        <begin position="474"/>
        <end position="550"/>
    </location>
</feature>
<sequence length="566" mass="59853">MSPLSELAHKVRAQLTAPGAPFETEEAEVDGRSLRVYRNAFPTLPALISSARAHGAKPFIRYQGETWTYDRFFAEVDAIAAQLRAWGLKPGERVAIAMRNRPEWAVVFAAAALIGAVPAPLNSFGLGEELHAALEDVEPQVFACDAERLARIDADTRVAGCRILCVGEGALPAGVADYRALASQGAEPAQAPALGPDDPALILFTSGATSRAKGVLSSQRAVCQALFNIDFIGALSGMTSPEAVAALMAKGLPPTTLTAVPLFHVSGLHAQLLSSLRNGRQLVFVTRWDPAQAMDVIREERITQFNGAPSMVMQLLAQPGFDDPAQTGTLAGLGFGGAGLPQRLIDEVMQRRPNSLSGIGFGLTETNGVGAAASGALFAYKPRSSGMTSPIVEVRIADIDGQPLAPCQSGEIWLRGVTVMQGYWRNPDATAAAMQDGWFRTGDVGYLDEEGFLFVVDRIKDVINRCGEKIAAAEVESCLLQQPDVLEAAVFAVPDEEMGEAVAAVVSVREGSGLDAEALRAHVGAHLAAYKVPAIVQVRADALPRNPAGKLLKSQLRSAFIAASQA</sequence>
<dbReference type="AlphaFoldDB" id="A0A127K4N5"/>
<feature type="domain" description="AMP-dependent synthetase/ligase" evidence="1">
    <location>
        <begin position="50"/>
        <end position="424"/>
    </location>
</feature>
<dbReference type="STRING" id="1134435.AC731_008175"/>
<dbReference type="PANTHER" id="PTHR24096">
    <property type="entry name" value="LONG-CHAIN-FATTY-ACID--COA LIGASE"/>
    <property type="match status" value="1"/>
</dbReference>
<evidence type="ECO:0000313" key="3">
    <source>
        <dbReference type="EMBL" id="AMO36921.1"/>
    </source>
</evidence>
<dbReference type="InterPro" id="IPR000873">
    <property type="entry name" value="AMP-dep_synth/lig_dom"/>
</dbReference>
<dbReference type="EMBL" id="CP014646">
    <property type="protein sequence ID" value="AMO36921.1"/>
    <property type="molecule type" value="Genomic_DNA"/>
</dbReference>
<dbReference type="Proteomes" id="UP000036902">
    <property type="component" value="Chromosome"/>
</dbReference>
<dbReference type="Pfam" id="PF00501">
    <property type="entry name" value="AMP-binding"/>
    <property type="match status" value="1"/>
</dbReference>
<gene>
    <name evidence="3" type="ORF">AC731_008175</name>
</gene>
<organism evidence="3 4">
    <name type="scientific">Thauera humireducens</name>
    <dbReference type="NCBI Taxonomy" id="1134435"/>
    <lineage>
        <taxon>Bacteria</taxon>
        <taxon>Pseudomonadati</taxon>
        <taxon>Pseudomonadota</taxon>
        <taxon>Betaproteobacteria</taxon>
        <taxon>Rhodocyclales</taxon>
        <taxon>Zoogloeaceae</taxon>
        <taxon>Thauera</taxon>
    </lineage>
</organism>
<accession>A0A127K4N5</accession>
<proteinExistence type="predicted"/>
<protein>
    <submittedName>
        <fullName evidence="3">AMP-binding protein</fullName>
    </submittedName>
</protein>
<dbReference type="Gene3D" id="3.30.300.30">
    <property type="match status" value="1"/>
</dbReference>
<reference evidence="4" key="1">
    <citation type="submission" date="2016-03" db="EMBL/GenBank/DDBJ databases">
        <authorList>
            <person name="Ma C."/>
            <person name="Zhou S."/>
            <person name="Yang G."/>
        </authorList>
    </citation>
    <scope>NUCLEOTIDE SEQUENCE [LARGE SCALE GENOMIC DNA]</scope>
    <source>
        <strain evidence="4">SgZ-1</strain>
    </source>
</reference>
<dbReference type="GO" id="GO:0019748">
    <property type="term" value="P:secondary metabolic process"/>
    <property type="evidence" value="ECO:0007669"/>
    <property type="project" value="TreeGrafter"/>
</dbReference>
<dbReference type="Gene3D" id="3.40.50.12780">
    <property type="entry name" value="N-terminal domain of ligase-like"/>
    <property type="match status" value="1"/>
</dbReference>
<evidence type="ECO:0000313" key="4">
    <source>
        <dbReference type="Proteomes" id="UP000036902"/>
    </source>
</evidence>
<dbReference type="RefSeq" id="WP_048705034.1">
    <property type="nucleotide sequence ID" value="NZ_CP014646.1"/>
</dbReference>
<dbReference type="GO" id="GO:0016405">
    <property type="term" value="F:CoA-ligase activity"/>
    <property type="evidence" value="ECO:0007669"/>
    <property type="project" value="TreeGrafter"/>
</dbReference>
<evidence type="ECO:0000259" key="2">
    <source>
        <dbReference type="Pfam" id="PF13193"/>
    </source>
</evidence>
<keyword evidence="4" id="KW-1185">Reference proteome</keyword>
<dbReference type="KEGG" id="thu:AC731_008175"/>
<dbReference type="InterPro" id="IPR042099">
    <property type="entry name" value="ANL_N_sf"/>
</dbReference>